<dbReference type="Proteomes" id="UP000294593">
    <property type="component" value="Unassembled WGS sequence"/>
</dbReference>
<name>A0A4R6R702_9BURK</name>
<dbReference type="AlphaFoldDB" id="A0A4R6R702"/>
<proteinExistence type="predicted"/>
<dbReference type="InterPro" id="IPR012902">
    <property type="entry name" value="N_methyl_site"/>
</dbReference>
<organism evidence="1 2">
    <name type="scientific">Aquabacterium commune</name>
    <dbReference type="NCBI Taxonomy" id="70586"/>
    <lineage>
        <taxon>Bacteria</taxon>
        <taxon>Pseudomonadati</taxon>
        <taxon>Pseudomonadota</taxon>
        <taxon>Betaproteobacteria</taxon>
        <taxon>Burkholderiales</taxon>
        <taxon>Aquabacterium</taxon>
    </lineage>
</organism>
<dbReference type="Pfam" id="PF07963">
    <property type="entry name" value="N_methyl"/>
    <property type="match status" value="1"/>
</dbReference>
<protein>
    <submittedName>
        <fullName evidence="1">Type IV pilus assembly protein PilV</fullName>
    </submittedName>
</protein>
<evidence type="ECO:0000313" key="1">
    <source>
        <dbReference type="EMBL" id="TDP81740.1"/>
    </source>
</evidence>
<dbReference type="OrthoDB" id="193195at2"/>
<evidence type="ECO:0000313" key="2">
    <source>
        <dbReference type="Proteomes" id="UP000294593"/>
    </source>
</evidence>
<keyword evidence="2" id="KW-1185">Reference proteome</keyword>
<reference evidence="1 2" key="1">
    <citation type="submission" date="2019-03" db="EMBL/GenBank/DDBJ databases">
        <title>Genomic Encyclopedia of Type Strains, Phase IV (KMG-IV): sequencing the most valuable type-strain genomes for metagenomic binning, comparative biology and taxonomic classification.</title>
        <authorList>
            <person name="Goeker M."/>
        </authorList>
    </citation>
    <scope>NUCLEOTIDE SEQUENCE [LARGE SCALE GENOMIC DNA]</scope>
    <source>
        <strain evidence="1 2">DSM 11901</strain>
    </source>
</reference>
<gene>
    <name evidence="1" type="ORF">EV672_107171</name>
</gene>
<dbReference type="RefSeq" id="WP_133609925.1">
    <property type="nucleotide sequence ID" value="NZ_SNXW01000007.1"/>
</dbReference>
<comment type="caution">
    <text evidence="1">The sequence shown here is derived from an EMBL/GenBank/DDBJ whole genome shotgun (WGS) entry which is preliminary data.</text>
</comment>
<accession>A0A4R6R702</accession>
<dbReference type="EMBL" id="SNXW01000007">
    <property type="protein sequence ID" value="TDP81740.1"/>
    <property type="molecule type" value="Genomic_DNA"/>
</dbReference>
<sequence length="138" mass="14955">MNRRPPRMPSQRGMMLIEVLVSILIFSIGVLALVGLQARMTAAQSDAKYRADASYLANEVVGTMWGDISHVANYNGTACTSNTRCSDWQSKVSNTLPNGSGSIVVDATTQMVTVTVTWQHGSDDQHSYTTRTRLSAAS</sequence>